<dbReference type="PANTHER" id="PTHR37540">
    <property type="entry name" value="TRANSCRIPTION FACTOR (ACR-2), PUTATIVE-RELATED-RELATED"/>
    <property type="match status" value="1"/>
</dbReference>
<proteinExistence type="predicted"/>
<evidence type="ECO:0000313" key="3">
    <source>
        <dbReference type="EMBL" id="EHK50652.1"/>
    </source>
</evidence>
<feature type="region of interest" description="Disordered" evidence="2">
    <location>
        <begin position="82"/>
        <end position="116"/>
    </location>
</feature>
<dbReference type="Pfam" id="PF11951">
    <property type="entry name" value="Fungal_trans_2"/>
    <property type="match status" value="1"/>
</dbReference>
<reference evidence="3 4" key="1">
    <citation type="journal article" date="2011" name="Genome Biol.">
        <title>Comparative genome sequence analysis underscores mycoparasitism as the ancestral life style of Trichoderma.</title>
        <authorList>
            <person name="Kubicek C.P."/>
            <person name="Herrera-Estrella A."/>
            <person name="Seidl-Seiboth V."/>
            <person name="Martinez D.A."/>
            <person name="Druzhinina I.S."/>
            <person name="Thon M."/>
            <person name="Zeilinger S."/>
            <person name="Casas-Flores S."/>
            <person name="Horwitz B.A."/>
            <person name="Mukherjee P.K."/>
            <person name="Mukherjee M."/>
            <person name="Kredics L."/>
            <person name="Alcaraz L.D."/>
            <person name="Aerts A."/>
            <person name="Antal Z."/>
            <person name="Atanasova L."/>
            <person name="Cervantes-Badillo M.G."/>
            <person name="Challacombe J."/>
            <person name="Chertkov O."/>
            <person name="McCluskey K."/>
            <person name="Coulpier F."/>
            <person name="Deshpande N."/>
            <person name="von Doehren H."/>
            <person name="Ebbole D.J."/>
            <person name="Esquivel-Naranjo E.U."/>
            <person name="Fekete E."/>
            <person name="Flipphi M."/>
            <person name="Glaser F."/>
            <person name="Gomez-Rodriguez E.Y."/>
            <person name="Gruber S."/>
            <person name="Han C."/>
            <person name="Henrissat B."/>
            <person name="Hermosa R."/>
            <person name="Hernandez-Onate M."/>
            <person name="Karaffa L."/>
            <person name="Kosti I."/>
            <person name="Le Crom S."/>
            <person name="Lindquist E."/>
            <person name="Lucas S."/>
            <person name="Luebeck M."/>
            <person name="Luebeck P.S."/>
            <person name="Margeot A."/>
            <person name="Metz B."/>
            <person name="Misra M."/>
            <person name="Nevalainen H."/>
            <person name="Omann M."/>
            <person name="Packer N."/>
            <person name="Perrone G."/>
            <person name="Uresti-Rivera E.E."/>
            <person name="Salamov A."/>
            <person name="Schmoll M."/>
            <person name="Seiboth B."/>
            <person name="Shapiro H."/>
            <person name="Sukno S."/>
            <person name="Tamayo-Ramos J.A."/>
            <person name="Tisch D."/>
            <person name="Wiest A."/>
            <person name="Wilkinson H.H."/>
            <person name="Zhang M."/>
            <person name="Coutinho P.M."/>
            <person name="Kenerley C.M."/>
            <person name="Monte E."/>
            <person name="Baker S.E."/>
            <person name="Grigoriev I.V."/>
        </authorList>
    </citation>
    <scope>NUCLEOTIDE SEQUENCE [LARGE SCALE GENOMIC DNA]</scope>
    <source>
        <strain evidence="4">ATCC 20476 / IMI 206040</strain>
    </source>
</reference>
<keyword evidence="4" id="KW-1185">Reference proteome</keyword>
<dbReference type="GeneID" id="25779413"/>
<feature type="compositionally biased region" description="Low complexity" evidence="2">
    <location>
        <begin position="43"/>
        <end position="55"/>
    </location>
</feature>
<dbReference type="EMBL" id="ABDG02000013">
    <property type="protein sequence ID" value="EHK50652.1"/>
    <property type="molecule type" value="Genomic_DNA"/>
</dbReference>
<name>G9NFD6_HYPAI</name>
<accession>G9NFD6</accession>
<evidence type="ECO:0000313" key="4">
    <source>
        <dbReference type="Proteomes" id="UP000005426"/>
    </source>
</evidence>
<dbReference type="RefSeq" id="XP_013948812.1">
    <property type="nucleotide sequence ID" value="XM_014093337.1"/>
</dbReference>
<gene>
    <name evidence="3" type="ORF">TRIATDRAFT_279957</name>
</gene>
<dbReference type="PANTHER" id="PTHR37540:SF5">
    <property type="entry name" value="TRANSCRIPTION FACTOR DOMAIN-CONTAINING PROTEIN"/>
    <property type="match status" value="1"/>
</dbReference>
<dbReference type="OrthoDB" id="5620at2759"/>
<dbReference type="AlphaFoldDB" id="G9NFD6"/>
<organism evidence="3 4">
    <name type="scientific">Hypocrea atroviridis (strain ATCC 20476 / IMI 206040)</name>
    <name type="common">Trichoderma atroviride</name>
    <dbReference type="NCBI Taxonomy" id="452589"/>
    <lineage>
        <taxon>Eukaryota</taxon>
        <taxon>Fungi</taxon>
        <taxon>Dikarya</taxon>
        <taxon>Ascomycota</taxon>
        <taxon>Pezizomycotina</taxon>
        <taxon>Sordariomycetes</taxon>
        <taxon>Hypocreomycetidae</taxon>
        <taxon>Hypocreales</taxon>
        <taxon>Hypocreaceae</taxon>
        <taxon>Trichoderma</taxon>
    </lineage>
</organism>
<dbReference type="HOGENOM" id="CLU_074870_0_0_1"/>
<dbReference type="KEGG" id="tatv:25779413"/>
<feature type="compositionally biased region" description="Low complexity" evidence="2">
    <location>
        <begin position="102"/>
        <end position="116"/>
    </location>
</feature>
<dbReference type="eggNOG" id="ENOG502RJYY">
    <property type="taxonomic scope" value="Eukaryota"/>
</dbReference>
<sequence>MAMVERIDDDEDGRYTDSGSWNHPAINSKPLTIRPSHSRPNRSSTATSAASAKTTTIPRMPVVNLEFINTAYPGESTTAKRISQIRSHVAKDSHARRRQRKAAQAGSSTATSSSKGKNHIIISYSSASSSPPYLLDADDAAQIDESYSTSASLDGLQHPHQAWHSSTNTGLGHQGFRRIAPKEGAMVRRVASPGPRQMIGDTMKDAWNGQFAWELSVEDYGIFNYYLDWVLKYGYAACFPPGQAVLVEKRLRSTYVPFAMRNPGLLNLILYVSYHRRAMNTEDLDEAVKCNRKVERYRMACIEWIRHAVSVEKRPSIETVAMALILSSEAFFEANLDTSLTHAQAARTMVSARGGFESFGKTGIDGLISFLLKTSVYSGNYFYVPGCAPVPVPLPPE</sequence>
<evidence type="ECO:0000256" key="1">
    <source>
        <dbReference type="ARBA" id="ARBA00023242"/>
    </source>
</evidence>
<evidence type="ECO:0000256" key="2">
    <source>
        <dbReference type="SAM" id="MobiDB-lite"/>
    </source>
</evidence>
<dbReference type="OMA" id="WVLKYGY"/>
<protein>
    <recommendedName>
        <fullName evidence="5">Transcription factor domain-containing protein</fullName>
    </recommendedName>
</protein>
<feature type="region of interest" description="Disordered" evidence="2">
    <location>
        <begin position="1"/>
        <end position="55"/>
    </location>
</feature>
<comment type="caution">
    <text evidence="3">The sequence shown here is derived from an EMBL/GenBank/DDBJ whole genome shotgun (WGS) entry which is preliminary data.</text>
</comment>
<dbReference type="InterPro" id="IPR021858">
    <property type="entry name" value="Fun_TF"/>
</dbReference>
<evidence type="ECO:0008006" key="5">
    <source>
        <dbReference type="Google" id="ProtNLM"/>
    </source>
</evidence>
<dbReference type="Proteomes" id="UP000005426">
    <property type="component" value="Unassembled WGS sequence"/>
</dbReference>
<keyword evidence="1" id="KW-0539">Nucleus</keyword>